<feature type="transmembrane region" description="Helical" evidence="1">
    <location>
        <begin position="60"/>
        <end position="78"/>
    </location>
</feature>
<sequence>MKGLAALPGLVRLFVWHCKLDISRNMAYRFNFVVGMLISLLYSGVAPVAQYLVFSATNGYPGWTVPQLVLFQGMLLFWNGMRTMLFGKVLQQTVTLVRMGEFDRLLVKPYPPAGVLLTGGFQLNGLAPTLAGAVVAAVAFVRLGVEWHWWMLPLLLAFLLAGIGLYAALLMLFCGVLVVVVQMGRLGELFERAVSFSDYPISIYPKAVGAVFRFVLPFAVWVYFPAQTLLNRLDAAMIAAVVAGAAALLVANRIWNVLLDRYTSAGG</sequence>
<dbReference type="InterPro" id="IPR010390">
    <property type="entry name" value="ABC-2_transporter-like"/>
</dbReference>
<keyword evidence="1" id="KW-1133">Transmembrane helix</keyword>
<dbReference type="Pfam" id="PF06182">
    <property type="entry name" value="ABC2_membrane_6"/>
    <property type="match status" value="1"/>
</dbReference>
<feature type="transmembrane region" description="Helical" evidence="1">
    <location>
        <begin position="236"/>
        <end position="255"/>
    </location>
</feature>
<feature type="transmembrane region" description="Helical" evidence="1">
    <location>
        <begin position="32"/>
        <end position="54"/>
    </location>
</feature>
<feature type="transmembrane region" description="Helical" evidence="1">
    <location>
        <begin position="203"/>
        <end position="224"/>
    </location>
</feature>
<keyword evidence="1" id="KW-0812">Transmembrane</keyword>
<evidence type="ECO:0000313" key="2">
    <source>
        <dbReference type="EMBL" id="PDO11375.1"/>
    </source>
</evidence>
<name>A0A2A6E309_9BACL</name>
<keyword evidence="1" id="KW-0472">Membrane</keyword>
<dbReference type="AlphaFoldDB" id="A0A2A6E309"/>
<feature type="transmembrane region" description="Helical" evidence="1">
    <location>
        <begin position="126"/>
        <end position="145"/>
    </location>
</feature>
<organism evidence="2 3">
    <name type="scientific">Candidatus Reconcilbacillus cellulovorans</name>
    <dbReference type="NCBI Taxonomy" id="1906605"/>
    <lineage>
        <taxon>Bacteria</taxon>
        <taxon>Bacillati</taxon>
        <taxon>Bacillota</taxon>
        <taxon>Bacilli</taxon>
        <taxon>Bacillales</taxon>
        <taxon>Paenibacillaceae</taxon>
        <taxon>Candidatus Reconcilbacillus</taxon>
    </lineage>
</organism>
<evidence type="ECO:0000256" key="1">
    <source>
        <dbReference type="SAM" id="Phobius"/>
    </source>
</evidence>
<evidence type="ECO:0008006" key="4">
    <source>
        <dbReference type="Google" id="ProtNLM"/>
    </source>
</evidence>
<dbReference type="PANTHER" id="PTHR36833:SF1">
    <property type="entry name" value="INTEGRAL MEMBRANE TRANSPORT PROTEIN"/>
    <property type="match status" value="1"/>
</dbReference>
<evidence type="ECO:0000313" key="3">
    <source>
        <dbReference type="Proteomes" id="UP000243688"/>
    </source>
</evidence>
<proteinExistence type="predicted"/>
<gene>
    <name evidence="2" type="ORF">BLM47_02650</name>
</gene>
<accession>A0A2A6E309</accession>
<feature type="transmembrane region" description="Helical" evidence="1">
    <location>
        <begin position="151"/>
        <end position="182"/>
    </location>
</feature>
<protein>
    <recommendedName>
        <fullName evidence="4">ABC transporter permease</fullName>
    </recommendedName>
</protein>
<dbReference type="PANTHER" id="PTHR36833">
    <property type="entry name" value="SLR0610 PROTEIN-RELATED"/>
    <property type="match status" value="1"/>
</dbReference>
<dbReference type="EMBL" id="MOXJ01000003">
    <property type="protein sequence ID" value="PDO11375.1"/>
    <property type="molecule type" value="Genomic_DNA"/>
</dbReference>
<reference evidence="2 3" key="1">
    <citation type="submission" date="2016-12" db="EMBL/GenBank/DDBJ databases">
        <title>Candidatus Reconcilibacillus cellulovorans genome.</title>
        <authorList>
            <person name="Kolinko S."/>
            <person name="Wu Y.-W."/>
            <person name="Tachea F."/>
            <person name="Denzel E."/>
            <person name="Hiras J."/>
            <person name="Baecker N."/>
            <person name="Chan L.J."/>
            <person name="Eichorst S.A."/>
            <person name="Frey D."/>
            <person name="Adams P.D."/>
            <person name="Pray T."/>
            <person name="Tanjore D."/>
            <person name="Petzold C.J."/>
            <person name="Gladden J.M."/>
            <person name="Simmons B.A."/>
            <person name="Singer S.W."/>
        </authorList>
    </citation>
    <scope>NUCLEOTIDE SEQUENCE [LARGE SCALE GENOMIC DNA]</scope>
    <source>
        <strain evidence="2">JTherm</strain>
    </source>
</reference>
<dbReference type="Proteomes" id="UP000243688">
    <property type="component" value="Unassembled WGS sequence"/>
</dbReference>
<comment type="caution">
    <text evidence="2">The sequence shown here is derived from an EMBL/GenBank/DDBJ whole genome shotgun (WGS) entry which is preliminary data.</text>
</comment>